<evidence type="ECO:0000313" key="6">
    <source>
        <dbReference type="Proteomes" id="UP001156666"/>
    </source>
</evidence>
<evidence type="ECO:0000256" key="2">
    <source>
        <dbReference type="ARBA" id="ARBA00023027"/>
    </source>
</evidence>
<dbReference type="InterPro" id="IPR013118">
    <property type="entry name" value="Mannitol_DH_C"/>
</dbReference>
<dbReference type="AlphaFoldDB" id="A0AA37SK08"/>
<evidence type="ECO:0000259" key="3">
    <source>
        <dbReference type="Pfam" id="PF01232"/>
    </source>
</evidence>
<evidence type="ECO:0000256" key="1">
    <source>
        <dbReference type="ARBA" id="ARBA00023002"/>
    </source>
</evidence>
<dbReference type="InterPro" id="IPR036291">
    <property type="entry name" value="NAD(P)-bd_dom_sf"/>
</dbReference>
<dbReference type="Gene3D" id="1.10.1040.10">
    <property type="entry name" value="N-(1-d-carboxylethyl)-l-norvaline Dehydrogenase, domain 2"/>
    <property type="match status" value="1"/>
</dbReference>
<dbReference type="GO" id="GO:0008926">
    <property type="term" value="F:mannitol-1-phosphate 5-dehydrogenase activity"/>
    <property type="evidence" value="ECO:0007669"/>
    <property type="project" value="TreeGrafter"/>
</dbReference>
<dbReference type="PRINTS" id="PR00084">
    <property type="entry name" value="MTLDHDRGNASE"/>
</dbReference>
<accession>A0AA37SK08</accession>
<dbReference type="PANTHER" id="PTHR30524:SF0">
    <property type="entry name" value="ALTRONATE OXIDOREDUCTASE-RELATED"/>
    <property type="match status" value="1"/>
</dbReference>
<dbReference type="Pfam" id="PF08125">
    <property type="entry name" value="Mannitol_dh_C"/>
    <property type="match status" value="1"/>
</dbReference>
<keyword evidence="6" id="KW-1185">Reference proteome</keyword>
<dbReference type="NCBIfam" id="NF002969">
    <property type="entry name" value="PRK03643.1"/>
    <property type="match status" value="1"/>
</dbReference>
<dbReference type="SUPFAM" id="SSF48179">
    <property type="entry name" value="6-phosphogluconate dehydrogenase C-terminal domain-like"/>
    <property type="match status" value="1"/>
</dbReference>
<keyword evidence="2" id="KW-0520">NAD</keyword>
<dbReference type="GO" id="GO:0019698">
    <property type="term" value="P:D-galacturonate catabolic process"/>
    <property type="evidence" value="ECO:0007669"/>
    <property type="project" value="TreeGrafter"/>
</dbReference>
<feature type="domain" description="Mannitol dehydrogenase N-terminal" evidence="3">
    <location>
        <begin position="26"/>
        <end position="267"/>
    </location>
</feature>
<feature type="domain" description="Mannitol dehydrogenase C-terminal" evidence="4">
    <location>
        <begin position="281"/>
        <end position="473"/>
    </location>
</feature>
<dbReference type="Pfam" id="PF01232">
    <property type="entry name" value="Mannitol_dh"/>
    <property type="match status" value="1"/>
</dbReference>
<dbReference type="InterPro" id="IPR013131">
    <property type="entry name" value="Mannitol_DH_N"/>
</dbReference>
<dbReference type="PANTHER" id="PTHR30524">
    <property type="entry name" value="MANNITOL-1-PHOSPHATE 5-DEHYDROGENASE"/>
    <property type="match status" value="1"/>
</dbReference>
<evidence type="ECO:0000313" key="5">
    <source>
        <dbReference type="EMBL" id="GLR15460.1"/>
    </source>
</evidence>
<dbReference type="InterPro" id="IPR008927">
    <property type="entry name" value="6-PGluconate_DH-like_C_sf"/>
</dbReference>
<dbReference type="InterPro" id="IPR013328">
    <property type="entry name" value="6PGD_dom2"/>
</dbReference>
<evidence type="ECO:0000259" key="4">
    <source>
        <dbReference type="Pfam" id="PF08125"/>
    </source>
</evidence>
<sequence>MITSQHTEQKSLNRLAINLSEKLPIKIVQFGEGNFLRAFIGYAFQRLNDEIEFDAGIAVVQPIEKGLVNLLNQQDGLYTLFMNGIRKGEEFQDKLLISNIVQGVNPYEDFNTYLELAKEEELEFIISNTTEAGIAYKLEEYNELKPADTFPGKLTQFLYTRFQYFQGNADKGLTIIPCELINHNADTLRGIILKYIEDWDLGEAFKTWMLTNNSFHNTLVDRIVPGYPRADIDHYNSKLPYVDKLIVTAETFLLWVIEGDERLKEKLPFHKLGMNVKIVDNMQPYRTRKVRILNGAHTGMVPFSLLFGNETVKETIDNDFTGVFIRDAVFDEIIPTLDMDKEELRIFADDVLDRFRNPFIKHQLADIALNSIAKFKVRVLPSLLAFESANSQLPINLTFSFACLIRFYQGEWKGKKLPIKDSEDVISMFNTFWNEPQISAVVEKVLGHEAFWGQNLNLVDSLTDTITLALEEIEKNGIKDGYINFRNQLEVKN</sequence>
<protein>
    <submittedName>
        <fullName evidence="5">Altronate oxidoreductase</fullName>
    </submittedName>
</protein>
<dbReference type="RefSeq" id="WP_235292353.1">
    <property type="nucleotide sequence ID" value="NZ_BSOH01000001.1"/>
</dbReference>
<reference evidence="5" key="2">
    <citation type="submission" date="2023-01" db="EMBL/GenBank/DDBJ databases">
        <title>Draft genome sequence of Portibacter lacus strain NBRC 108769.</title>
        <authorList>
            <person name="Sun Q."/>
            <person name="Mori K."/>
        </authorList>
    </citation>
    <scope>NUCLEOTIDE SEQUENCE</scope>
    <source>
        <strain evidence="5">NBRC 108769</strain>
    </source>
</reference>
<organism evidence="5 6">
    <name type="scientific">Portibacter lacus</name>
    <dbReference type="NCBI Taxonomy" id="1099794"/>
    <lineage>
        <taxon>Bacteria</taxon>
        <taxon>Pseudomonadati</taxon>
        <taxon>Bacteroidota</taxon>
        <taxon>Saprospiria</taxon>
        <taxon>Saprospirales</taxon>
        <taxon>Haliscomenobacteraceae</taxon>
        <taxon>Portibacter</taxon>
    </lineage>
</organism>
<reference evidence="5" key="1">
    <citation type="journal article" date="2014" name="Int. J. Syst. Evol. Microbiol.">
        <title>Complete genome sequence of Corynebacterium casei LMG S-19264T (=DSM 44701T), isolated from a smear-ripened cheese.</title>
        <authorList>
            <consortium name="US DOE Joint Genome Institute (JGI-PGF)"/>
            <person name="Walter F."/>
            <person name="Albersmeier A."/>
            <person name="Kalinowski J."/>
            <person name="Ruckert C."/>
        </authorList>
    </citation>
    <scope>NUCLEOTIDE SEQUENCE</scope>
    <source>
        <strain evidence="5">NBRC 108769</strain>
    </source>
</reference>
<dbReference type="SUPFAM" id="SSF51735">
    <property type="entry name" value="NAD(P)-binding Rossmann-fold domains"/>
    <property type="match status" value="1"/>
</dbReference>
<dbReference type="Proteomes" id="UP001156666">
    <property type="component" value="Unassembled WGS sequence"/>
</dbReference>
<comment type="caution">
    <text evidence="5">The sequence shown here is derived from an EMBL/GenBank/DDBJ whole genome shotgun (WGS) entry which is preliminary data.</text>
</comment>
<dbReference type="Gene3D" id="3.40.50.720">
    <property type="entry name" value="NAD(P)-binding Rossmann-like Domain"/>
    <property type="match status" value="1"/>
</dbReference>
<keyword evidence="1" id="KW-0560">Oxidoreductase</keyword>
<proteinExistence type="predicted"/>
<gene>
    <name evidence="5" type="primary">uxaB_1</name>
    <name evidence="5" type="ORF">GCM10007940_00750</name>
</gene>
<dbReference type="GO" id="GO:0005829">
    <property type="term" value="C:cytosol"/>
    <property type="evidence" value="ECO:0007669"/>
    <property type="project" value="TreeGrafter"/>
</dbReference>
<dbReference type="GO" id="GO:0009026">
    <property type="term" value="F:tagaturonate reductase activity"/>
    <property type="evidence" value="ECO:0007669"/>
    <property type="project" value="TreeGrafter"/>
</dbReference>
<name>A0AA37SK08_9BACT</name>
<dbReference type="GO" id="GO:0019592">
    <property type="term" value="P:mannitol catabolic process"/>
    <property type="evidence" value="ECO:0007669"/>
    <property type="project" value="TreeGrafter"/>
</dbReference>
<dbReference type="EMBL" id="BSOH01000001">
    <property type="protein sequence ID" value="GLR15460.1"/>
    <property type="molecule type" value="Genomic_DNA"/>
</dbReference>
<dbReference type="InterPro" id="IPR000669">
    <property type="entry name" value="Mannitol_DH"/>
</dbReference>